<evidence type="ECO:0000256" key="1">
    <source>
        <dbReference type="SAM" id="MobiDB-lite"/>
    </source>
</evidence>
<keyword evidence="3" id="KW-1185">Reference proteome</keyword>
<dbReference type="Proteomes" id="UP001178507">
    <property type="component" value="Unassembled WGS sequence"/>
</dbReference>
<dbReference type="EMBL" id="CAUJNA010000824">
    <property type="protein sequence ID" value="CAJ1381589.1"/>
    <property type="molecule type" value="Genomic_DNA"/>
</dbReference>
<evidence type="ECO:0000313" key="2">
    <source>
        <dbReference type="EMBL" id="CAJ1381589.1"/>
    </source>
</evidence>
<proteinExistence type="predicted"/>
<feature type="region of interest" description="Disordered" evidence="1">
    <location>
        <begin position="32"/>
        <end position="93"/>
    </location>
</feature>
<comment type="caution">
    <text evidence="2">The sequence shown here is derived from an EMBL/GenBank/DDBJ whole genome shotgun (WGS) entry which is preliminary data.</text>
</comment>
<organism evidence="2 3">
    <name type="scientific">Effrenium voratum</name>
    <dbReference type="NCBI Taxonomy" id="2562239"/>
    <lineage>
        <taxon>Eukaryota</taxon>
        <taxon>Sar</taxon>
        <taxon>Alveolata</taxon>
        <taxon>Dinophyceae</taxon>
        <taxon>Suessiales</taxon>
        <taxon>Symbiodiniaceae</taxon>
        <taxon>Effrenium</taxon>
    </lineage>
</organism>
<protein>
    <submittedName>
        <fullName evidence="2">Uncharacterized protein</fullName>
    </submittedName>
</protein>
<dbReference type="AlphaFoldDB" id="A0AA36I8E8"/>
<gene>
    <name evidence="2" type="ORF">EVOR1521_LOCUS9226</name>
</gene>
<evidence type="ECO:0000313" key="3">
    <source>
        <dbReference type="Proteomes" id="UP001178507"/>
    </source>
</evidence>
<reference evidence="2" key="1">
    <citation type="submission" date="2023-08" db="EMBL/GenBank/DDBJ databases">
        <authorList>
            <person name="Chen Y."/>
            <person name="Shah S."/>
            <person name="Dougan E. K."/>
            <person name="Thang M."/>
            <person name="Chan C."/>
        </authorList>
    </citation>
    <scope>NUCLEOTIDE SEQUENCE</scope>
</reference>
<name>A0AA36I8E8_9DINO</name>
<accession>A0AA36I8E8</accession>
<sequence length="158" mass="18147">METASARARSEATGWRKKPAFTKRYLDTVWPRSYWSGPRSRSRSAFCHYKPSQSASPTAGKPQAWAPEERSKKAREKPTLVPQEKAEMRPGANMFLQEKRPSSFYANLPSTEEMLMRDKRRQEVFMKMAQVGSLKLVMAQVEVTSGYQFADAKDFMKL</sequence>